<dbReference type="Proteomes" id="UP001243375">
    <property type="component" value="Unassembled WGS sequence"/>
</dbReference>
<sequence>MPSGGNGATGFAPLPFNGVGGGKDKPVDERVQHERPCRTLFVRNVSYDADSSKIKAEFERYGDIKTFFDIINNRGMAFITYFDLRGAEEARNGMHDSLLNGRPHAVDAHDAMNNRPFQDSELEVRFIWDHPDIARSSVPARSAKTRGGRGRARDDRGGPRERSPERGYARSAPYSSDRSRRRSSDAGTVSSSIPVNKDPSARLDEAKKIQDLLASLSQGGLAIPSVAPQPTYGSPMHASLPAQPFRPPTDNGRSGYQAYPSQPPPQPAYTPTYQMPAAHTYAALPPAPAVVPPGAAVNPAFAKPAAVAPVRPDIPLSLGYGQHSHLSAPSYQSSYLPPNRQAQMPPPSMNNVPPSMPPYGAQHAAAPPPTLPMAGGMSDLLALLVSTLPQ</sequence>
<evidence type="ECO:0000313" key="2">
    <source>
        <dbReference type="Proteomes" id="UP001243375"/>
    </source>
</evidence>
<comment type="caution">
    <text evidence="1">The sequence shown here is derived from an EMBL/GenBank/DDBJ whole genome shotgun (WGS) entry which is preliminary data.</text>
</comment>
<gene>
    <name evidence="1" type="ORF">QFC22_001765</name>
</gene>
<evidence type="ECO:0000313" key="1">
    <source>
        <dbReference type="EMBL" id="KAJ9122344.1"/>
    </source>
</evidence>
<organism evidence="1 2">
    <name type="scientific">Naganishia vaughanmartiniae</name>
    <dbReference type="NCBI Taxonomy" id="1424756"/>
    <lineage>
        <taxon>Eukaryota</taxon>
        <taxon>Fungi</taxon>
        <taxon>Dikarya</taxon>
        <taxon>Basidiomycota</taxon>
        <taxon>Agaricomycotina</taxon>
        <taxon>Tremellomycetes</taxon>
        <taxon>Filobasidiales</taxon>
        <taxon>Filobasidiaceae</taxon>
        <taxon>Naganishia</taxon>
    </lineage>
</organism>
<name>A0ACC2XFY0_9TREE</name>
<protein>
    <submittedName>
        <fullName evidence="1">Uncharacterized protein</fullName>
    </submittedName>
</protein>
<proteinExistence type="predicted"/>
<reference evidence="1" key="1">
    <citation type="submission" date="2023-04" db="EMBL/GenBank/DDBJ databases">
        <title>Draft Genome sequencing of Naganishia species isolated from polar environments using Oxford Nanopore Technology.</title>
        <authorList>
            <person name="Leo P."/>
            <person name="Venkateswaran K."/>
        </authorList>
    </citation>
    <scope>NUCLEOTIDE SEQUENCE</scope>
    <source>
        <strain evidence="1">MNA-CCFEE 5425</strain>
    </source>
</reference>
<accession>A0ACC2XFY0</accession>
<keyword evidence="2" id="KW-1185">Reference proteome</keyword>
<dbReference type="EMBL" id="JASBWU010000004">
    <property type="protein sequence ID" value="KAJ9122344.1"/>
    <property type="molecule type" value="Genomic_DNA"/>
</dbReference>